<evidence type="ECO:0000259" key="3">
    <source>
        <dbReference type="Pfam" id="PF16220"/>
    </source>
</evidence>
<organism evidence="4 5">
    <name type="scientific">Flavilitoribacter nigricans (strain ATCC 23147 / DSM 23189 / NBRC 102662 / NCIMB 1420 / SS-2)</name>
    <name type="common">Lewinella nigricans</name>
    <dbReference type="NCBI Taxonomy" id="1122177"/>
    <lineage>
        <taxon>Bacteria</taxon>
        <taxon>Pseudomonadati</taxon>
        <taxon>Bacteroidota</taxon>
        <taxon>Saprospiria</taxon>
        <taxon>Saprospirales</taxon>
        <taxon>Lewinellaceae</taxon>
        <taxon>Flavilitoribacter</taxon>
    </lineage>
</organism>
<dbReference type="PIRSF" id="PIRSF018266">
    <property type="entry name" value="FecR"/>
    <property type="match status" value="1"/>
</dbReference>
<proteinExistence type="predicted"/>
<evidence type="ECO:0000259" key="2">
    <source>
        <dbReference type="Pfam" id="PF04773"/>
    </source>
</evidence>
<dbReference type="GO" id="GO:0016989">
    <property type="term" value="F:sigma factor antagonist activity"/>
    <property type="evidence" value="ECO:0007669"/>
    <property type="project" value="TreeGrafter"/>
</dbReference>
<evidence type="ECO:0000313" key="4">
    <source>
        <dbReference type="EMBL" id="PHN08406.1"/>
    </source>
</evidence>
<comment type="caution">
    <text evidence="4">The sequence shown here is derived from an EMBL/GenBank/DDBJ whole genome shotgun (WGS) entry which is preliminary data.</text>
</comment>
<gene>
    <name evidence="4" type="ORF">CRP01_00400</name>
</gene>
<dbReference type="InterPro" id="IPR006860">
    <property type="entry name" value="FecR"/>
</dbReference>
<dbReference type="Pfam" id="PF04773">
    <property type="entry name" value="FecR"/>
    <property type="match status" value="1"/>
</dbReference>
<dbReference type="InterPro" id="IPR012373">
    <property type="entry name" value="Ferrdict_sens_TM"/>
</dbReference>
<name>A0A2D0NJ69_FLAN2</name>
<feature type="transmembrane region" description="Helical" evidence="1">
    <location>
        <begin position="89"/>
        <end position="114"/>
    </location>
</feature>
<dbReference type="PANTHER" id="PTHR30273:SF2">
    <property type="entry name" value="PROTEIN FECR"/>
    <property type="match status" value="1"/>
</dbReference>
<dbReference type="Pfam" id="PF16220">
    <property type="entry name" value="DUF4880"/>
    <property type="match status" value="1"/>
</dbReference>
<dbReference type="EMBL" id="PDUD01000001">
    <property type="protein sequence ID" value="PHN08406.1"/>
    <property type="molecule type" value="Genomic_DNA"/>
</dbReference>
<keyword evidence="1" id="KW-0812">Transmembrane</keyword>
<dbReference type="OrthoDB" id="704021at2"/>
<dbReference type="PANTHER" id="PTHR30273">
    <property type="entry name" value="PERIPLASMIC SIGNAL SENSOR AND SIGMA FACTOR ACTIVATOR FECR-RELATED"/>
    <property type="match status" value="1"/>
</dbReference>
<sequence length="337" mass="38160">MIDERYILMIHKHLRNELSEADQLVLQNWLDQDPEHRRALEDIERTWDLGARYLATYSPDVEGGLTKLQARIRQDKQSRLTVVSSKKRFNFSFTTAIAAALLFLVAALVVWNFWFTPAEMLIVTTGPGEQKTIPLADGSTVILNENSQLNYPSFFRSDRAVELSGEAYFEINRDEDHTFTIQTSRTKTEVLGTSFNLRAYHNENFTEVEVVKGLVRLADTAGKSPMELNQGSRGTYQHDLGTILSDKPKTLNASYWRERRLRFKGHQLDEAIKEINSRLGMNIQIQNQQISQCSLTLNVALDHPDTIVAVIADIFSATWAKSTDGNYQISGGDCISG</sequence>
<keyword evidence="1" id="KW-0472">Membrane</keyword>
<dbReference type="Gene3D" id="2.60.120.1440">
    <property type="match status" value="1"/>
</dbReference>
<keyword evidence="1" id="KW-1133">Transmembrane helix</keyword>
<evidence type="ECO:0000313" key="5">
    <source>
        <dbReference type="Proteomes" id="UP000223913"/>
    </source>
</evidence>
<evidence type="ECO:0008006" key="6">
    <source>
        <dbReference type="Google" id="ProtNLM"/>
    </source>
</evidence>
<dbReference type="InterPro" id="IPR032623">
    <property type="entry name" value="FecR_N"/>
</dbReference>
<protein>
    <recommendedName>
        <fullName evidence="6">DUF4974 domain-containing protein</fullName>
    </recommendedName>
</protein>
<reference evidence="4 5" key="1">
    <citation type="submission" date="2017-10" db="EMBL/GenBank/DDBJ databases">
        <title>The draft genome sequence of Lewinella nigricans NBRC 102662.</title>
        <authorList>
            <person name="Wang K."/>
        </authorList>
    </citation>
    <scope>NUCLEOTIDE SEQUENCE [LARGE SCALE GENOMIC DNA]</scope>
    <source>
        <strain evidence="4 5">NBRC 102662</strain>
    </source>
</reference>
<feature type="domain" description="FecR N-terminal" evidence="3">
    <location>
        <begin position="17"/>
        <end position="45"/>
    </location>
</feature>
<keyword evidence="5" id="KW-1185">Reference proteome</keyword>
<evidence type="ECO:0000256" key="1">
    <source>
        <dbReference type="SAM" id="Phobius"/>
    </source>
</evidence>
<feature type="domain" description="FecR protein" evidence="2">
    <location>
        <begin position="123"/>
        <end position="216"/>
    </location>
</feature>
<accession>A0A2D0NJ69</accession>
<dbReference type="AlphaFoldDB" id="A0A2D0NJ69"/>
<dbReference type="Proteomes" id="UP000223913">
    <property type="component" value="Unassembled WGS sequence"/>
</dbReference>